<dbReference type="HOGENOM" id="CLU_2670576_0_0_1"/>
<dbReference type="EMBL" id="KN818454">
    <property type="protein sequence ID" value="KIL56019.1"/>
    <property type="molecule type" value="Genomic_DNA"/>
</dbReference>
<gene>
    <name evidence="1" type="ORF">M378DRAFT_173092</name>
</gene>
<sequence>MSQVHSVFCVASFYPISAGSLVLETELSYENAGGFLKVFSPIYISSTHPTKSGIQSNTVHEDLRWTLFESHLGWKSYIKHLVRDVGNVLRV</sequence>
<dbReference type="Proteomes" id="UP000054549">
    <property type="component" value="Unassembled WGS sequence"/>
</dbReference>
<dbReference type="InParanoid" id="A0A0C2SPW9"/>
<dbReference type="AlphaFoldDB" id="A0A0C2SPW9"/>
<evidence type="ECO:0000313" key="2">
    <source>
        <dbReference type="Proteomes" id="UP000054549"/>
    </source>
</evidence>
<proteinExistence type="predicted"/>
<organism evidence="1 2">
    <name type="scientific">Amanita muscaria (strain Koide BX008)</name>
    <dbReference type="NCBI Taxonomy" id="946122"/>
    <lineage>
        <taxon>Eukaryota</taxon>
        <taxon>Fungi</taxon>
        <taxon>Dikarya</taxon>
        <taxon>Basidiomycota</taxon>
        <taxon>Agaricomycotina</taxon>
        <taxon>Agaricomycetes</taxon>
        <taxon>Agaricomycetidae</taxon>
        <taxon>Agaricales</taxon>
        <taxon>Pluteineae</taxon>
        <taxon>Amanitaceae</taxon>
        <taxon>Amanita</taxon>
    </lineage>
</organism>
<reference evidence="1 2" key="1">
    <citation type="submission" date="2014-04" db="EMBL/GenBank/DDBJ databases">
        <title>Evolutionary Origins and Diversification of the Mycorrhizal Mutualists.</title>
        <authorList>
            <consortium name="DOE Joint Genome Institute"/>
            <consortium name="Mycorrhizal Genomics Consortium"/>
            <person name="Kohler A."/>
            <person name="Kuo A."/>
            <person name="Nagy L.G."/>
            <person name="Floudas D."/>
            <person name="Copeland A."/>
            <person name="Barry K.W."/>
            <person name="Cichocki N."/>
            <person name="Veneault-Fourrey C."/>
            <person name="LaButti K."/>
            <person name="Lindquist E.A."/>
            <person name="Lipzen A."/>
            <person name="Lundell T."/>
            <person name="Morin E."/>
            <person name="Murat C."/>
            <person name="Riley R."/>
            <person name="Ohm R."/>
            <person name="Sun H."/>
            <person name="Tunlid A."/>
            <person name="Henrissat B."/>
            <person name="Grigoriev I.V."/>
            <person name="Hibbett D.S."/>
            <person name="Martin F."/>
        </authorList>
    </citation>
    <scope>NUCLEOTIDE SEQUENCE [LARGE SCALE GENOMIC DNA]</scope>
    <source>
        <strain evidence="1 2">Koide BX008</strain>
    </source>
</reference>
<keyword evidence="2" id="KW-1185">Reference proteome</keyword>
<evidence type="ECO:0000313" key="1">
    <source>
        <dbReference type="EMBL" id="KIL56019.1"/>
    </source>
</evidence>
<name>A0A0C2SPW9_AMAMK</name>
<accession>A0A0C2SPW9</accession>
<protein>
    <submittedName>
        <fullName evidence="1">Uncharacterized protein</fullName>
    </submittedName>
</protein>